<sequence length="1669" mass="185000">MAESLLLPVVHGVIGKATDALVQKVTRMYGVDGDRRKLERQLLAVERLLADAESKSETNPAIKRWMKDLNTADDEADDVLDEFQYEVLHREAMSLKSLGHKVRSYMTPLEFHFTMRRKLAKVLKKINELVEEMNTFGLLLRDEPQQLSYRQTYSVLPSNELDDIFGRDDDKELLQKELQKAVGRRRFLLVLDDVWNEEKKKWEEDLKPLLSSVGGGDGSVILVTTQSQRVASIMGTLEYHNPACLSDDDSWELFSKKAFSKEVQQQAELVTAGKLIVKKCKGLPLALKTMGVFPKDHEMDKEVLIQLWMANGFIQEDETMGLEQKGEYVFCNLRMPPNISLLKNLRTLTTFVLDTEPGRGIEELKDLNHLANRLELESYGQAGTGRLGYSESSLIGERGKMAGERAREGAPSPPGGRPLRCPTATFQTPVWFLARHRGGDWGPHVSSRAPCCSPRSADAMSCCSSSTAYSCSYFSPASAIPVRCFGSHASRPAPPADYRVVGRAEEEAHPRDVVKSSKEMAGFQICAAREHAYMEGFRVGEPELRLGTGRCVLSWTVGMEHNEAWLNQHSLLAMVLKTRPSVSPGEMLEAIVQHTGINESNVRVDVTHTEDFLVLFRMLQDRNLVLHCSHEIFVKGVPTSFKLWSRRSWADSSDLKFFTKISLDGLPAHLWEREVVRNLVNELEGELIESIPANDTRCLGLFAWFKNPNKLPQRLQVEVNDPMLLHAPDKFYNDDGDDDVTRRNTFDCWAKWFNSAGLWPSDRGGSTRYGGASGSAGGLECQAFDLLPSVIQQPVRLFNTEEAVSAIVRFGSSATGEDLLPSSPDAAAVVGTRELGTQVPVTQGFEVAATAVGVAASVTPEVMVLVSPEVVVDTVELMLPTRCSPVVSDSLRLTDQEQGGGGWCGGVEVHAPTVSFVLAVEEQGGGSRCSSPMLADEKHDGGPRYREVTRSTSPVAHHCTVDKVHGRNSQDEESSPRPASAPASCWSLQTTPLPARRLCFDDLCLDPPLIGAVEGSSPQGGNSAGEHFRAGGPAPTEVVRGLYLAIPQVAQEQVVPFDRVYSRRKEAGSKLGMLPTQIAVSATQEVQSAAAAAQEAILVAADENMCVQVNIFVDAISTPSSSSVLSKPPASVPITKSRCRPVIPVDFKPWRSPRLALQGSGARHHSISKAQRVTMKNLGIIEEEEEANDEAMEEYVQLFDEPLPPHHFEALAELLHLELAEPEFQALADKAMSAGLLDKVNHRSRAPNNSLYADDAVIFFKPVRHEAMLVKAVLDLFSEATDLLPNFSKSAVSPIRYTEEQSSLVQDILHCKLQNLPILYLGLPLSVRKPTKAELQPLFDRLAKKVAGWKSKDIELFGKVLRLKWEFNRLEHEDRPWTMANWESDKDVRDIFSSIAQHMDELQQVSLQDGQSDSVLWRFTASGAFSVSSAYEFFFYPSVKCPHDCPVLKELNSARCCSLAMSSLAHLTTLSELIYEDNERVRMSLGSWPSLTKLDVSSSYNKMSTLEVGTNQGPLENLRSLTLYRLNCFTDVSGFSKIHLGLCKCFAFVEDLSISGCDGLVRWPIEELMSLIHLRSLSIETCRNLEGKGSSSEDGQLHIPMLPASLEKLCLVYCPRLVALPSKLGNLARLKIMSLQHCYDLKELPDGMDGLISLEELKIWNCPEIEKFL</sequence>
<feature type="region of interest" description="Disordered" evidence="8">
    <location>
        <begin position="924"/>
        <end position="985"/>
    </location>
</feature>
<protein>
    <submittedName>
        <fullName evidence="12">Uncharacterized protein</fullName>
    </submittedName>
</protein>
<dbReference type="GO" id="GO:0043531">
    <property type="term" value="F:ADP binding"/>
    <property type="evidence" value="ECO:0007669"/>
    <property type="project" value="InterPro"/>
</dbReference>
<dbReference type="InterPro" id="IPR042197">
    <property type="entry name" value="Apaf_helical"/>
</dbReference>
<gene>
    <name evidence="12" type="ORF">OsJ_06402</name>
</gene>
<evidence type="ECO:0000256" key="2">
    <source>
        <dbReference type="ARBA" id="ARBA00022614"/>
    </source>
</evidence>
<dbReference type="PANTHER" id="PTHR36766:SF64">
    <property type="entry name" value="OS12G0206100 PROTEIN"/>
    <property type="match status" value="1"/>
</dbReference>
<evidence type="ECO:0000259" key="9">
    <source>
        <dbReference type="Pfam" id="PF00931"/>
    </source>
</evidence>
<evidence type="ECO:0000256" key="1">
    <source>
        <dbReference type="ARBA" id="ARBA00008894"/>
    </source>
</evidence>
<proteinExistence type="inferred from homology"/>
<feature type="compositionally biased region" description="Basic and acidic residues" evidence="8">
    <location>
        <begin position="935"/>
        <end position="949"/>
    </location>
</feature>
<dbReference type="EMBL" id="CM000139">
    <property type="protein sequence ID" value="EEE56810.1"/>
    <property type="molecule type" value="Genomic_DNA"/>
</dbReference>
<keyword evidence="5" id="KW-0611">Plant defense</keyword>
<dbReference type="InterPro" id="IPR058922">
    <property type="entry name" value="WHD_DRP"/>
</dbReference>
<evidence type="ECO:0000256" key="5">
    <source>
        <dbReference type="ARBA" id="ARBA00022821"/>
    </source>
</evidence>
<dbReference type="InterPro" id="IPR027417">
    <property type="entry name" value="P-loop_NTPase"/>
</dbReference>
<evidence type="ECO:0000256" key="3">
    <source>
        <dbReference type="ARBA" id="ARBA00022737"/>
    </source>
</evidence>
<dbReference type="GO" id="GO:0051707">
    <property type="term" value="P:response to other organism"/>
    <property type="evidence" value="ECO:0007669"/>
    <property type="project" value="UniProtKB-ARBA"/>
</dbReference>
<dbReference type="Pfam" id="PF23559">
    <property type="entry name" value="WHD_DRP"/>
    <property type="match status" value="1"/>
</dbReference>
<dbReference type="Pfam" id="PF18052">
    <property type="entry name" value="Rx_N"/>
    <property type="match status" value="1"/>
</dbReference>
<dbReference type="GO" id="GO:0006952">
    <property type="term" value="P:defense response"/>
    <property type="evidence" value="ECO:0007669"/>
    <property type="project" value="UniProtKB-KW"/>
</dbReference>
<dbReference type="SUPFAM" id="SSF52540">
    <property type="entry name" value="P-loop containing nucleoside triphosphate hydrolases"/>
    <property type="match status" value="1"/>
</dbReference>
<evidence type="ECO:0000256" key="6">
    <source>
        <dbReference type="ARBA" id="ARBA00022840"/>
    </source>
</evidence>
<keyword evidence="3" id="KW-0677">Repeat</keyword>
<evidence type="ECO:0000259" key="11">
    <source>
        <dbReference type="Pfam" id="PF23559"/>
    </source>
</evidence>
<evidence type="ECO:0000256" key="7">
    <source>
        <dbReference type="SAM" id="Coils"/>
    </source>
</evidence>
<evidence type="ECO:0000259" key="10">
    <source>
        <dbReference type="Pfam" id="PF18052"/>
    </source>
</evidence>
<name>B9F579_ORYSJ</name>
<keyword evidence="7" id="KW-0175">Coiled coil</keyword>
<dbReference type="Gene3D" id="1.10.8.430">
    <property type="entry name" value="Helical domain of apoptotic protease-activating factors"/>
    <property type="match status" value="1"/>
</dbReference>
<dbReference type="InterPro" id="IPR041118">
    <property type="entry name" value="Rx_N"/>
</dbReference>
<dbReference type="Proteomes" id="UP000007752">
    <property type="component" value="Chromosome 2"/>
</dbReference>
<organism evidence="12">
    <name type="scientific">Oryza sativa subsp. japonica</name>
    <name type="common">Rice</name>
    <dbReference type="NCBI Taxonomy" id="39947"/>
    <lineage>
        <taxon>Eukaryota</taxon>
        <taxon>Viridiplantae</taxon>
        <taxon>Streptophyta</taxon>
        <taxon>Embryophyta</taxon>
        <taxon>Tracheophyta</taxon>
        <taxon>Spermatophyta</taxon>
        <taxon>Magnoliopsida</taxon>
        <taxon>Liliopsida</taxon>
        <taxon>Poales</taxon>
        <taxon>Poaceae</taxon>
        <taxon>BOP clade</taxon>
        <taxon>Oryzoideae</taxon>
        <taxon>Oryzeae</taxon>
        <taxon>Oryzinae</taxon>
        <taxon>Oryza</taxon>
        <taxon>Oryza sativa</taxon>
    </lineage>
</organism>
<feature type="coiled-coil region" evidence="7">
    <location>
        <begin position="35"/>
        <end position="82"/>
    </location>
</feature>
<dbReference type="GO" id="GO:0005524">
    <property type="term" value="F:ATP binding"/>
    <property type="evidence" value="ECO:0007669"/>
    <property type="project" value="UniProtKB-KW"/>
</dbReference>
<feature type="region of interest" description="Disordered" evidence="8">
    <location>
        <begin position="401"/>
        <end position="420"/>
    </location>
</feature>
<dbReference type="SUPFAM" id="SSF52058">
    <property type="entry name" value="L domain-like"/>
    <property type="match status" value="1"/>
</dbReference>
<keyword evidence="4" id="KW-0547">Nucleotide-binding</keyword>
<comment type="similarity">
    <text evidence="1">Belongs to the disease resistance NB-LRR family.</text>
</comment>
<dbReference type="Gene3D" id="1.20.5.4130">
    <property type="match status" value="1"/>
</dbReference>
<evidence type="ECO:0000256" key="8">
    <source>
        <dbReference type="SAM" id="MobiDB-lite"/>
    </source>
</evidence>
<evidence type="ECO:0000256" key="4">
    <source>
        <dbReference type="ARBA" id="ARBA00022741"/>
    </source>
</evidence>
<feature type="domain" description="Disease resistance N-terminal" evidence="10">
    <location>
        <begin position="9"/>
        <end position="92"/>
    </location>
</feature>
<feature type="domain" description="NB-ARC" evidence="9">
    <location>
        <begin position="171"/>
        <end position="263"/>
    </location>
</feature>
<dbReference type="PANTHER" id="PTHR36766">
    <property type="entry name" value="PLANT BROAD-SPECTRUM MILDEW RESISTANCE PROTEIN RPW8"/>
    <property type="match status" value="1"/>
</dbReference>
<feature type="domain" description="Disease resistance protein winged helix" evidence="11">
    <location>
        <begin position="292"/>
        <end position="333"/>
    </location>
</feature>
<dbReference type="Gene3D" id="3.80.10.10">
    <property type="entry name" value="Ribonuclease Inhibitor"/>
    <property type="match status" value="2"/>
</dbReference>
<dbReference type="Pfam" id="PF00931">
    <property type="entry name" value="NB-ARC"/>
    <property type="match status" value="1"/>
</dbReference>
<dbReference type="InterPro" id="IPR032675">
    <property type="entry name" value="LRR_dom_sf"/>
</dbReference>
<keyword evidence="6" id="KW-0067">ATP-binding</keyword>
<reference evidence="12" key="1">
    <citation type="journal article" date="2005" name="PLoS Biol.">
        <title>The genomes of Oryza sativa: a history of duplications.</title>
        <authorList>
            <person name="Yu J."/>
            <person name="Wang J."/>
            <person name="Lin W."/>
            <person name="Li S."/>
            <person name="Li H."/>
            <person name="Zhou J."/>
            <person name="Ni P."/>
            <person name="Dong W."/>
            <person name="Hu S."/>
            <person name="Zeng C."/>
            <person name="Zhang J."/>
            <person name="Zhang Y."/>
            <person name="Li R."/>
            <person name="Xu Z."/>
            <person name="Li S."/>
            <person name="Li X."/>
            <person name="Zheng H."/>
            <person name="Cong L."/>
            <person name="Lin L."/>
            <person name="Yin J."/>
            <person name="Geng J."/>
            <person name="Li G."/>
            <person name="Shi J."/>
            <person name="Liu J."/>
            <person name="Lv H."/>
            <person name="Li J."/>
            <person name="Wang J."/>
            <person name="Deng Y."/>
            <person name="Ran L."/>
            <person name="Shi X."/>
            <person name="Wang X."/>
            <person name="Wu Q."/>
            <person name="Li C."/>
            <person name="Ren X."/>
            <person name="Wang J."/>
            <person name="Wang X."/>
            <person name="Li D."/>
            <person name="Liu D."/>
            <person name="Zhang X."/>
            <person name="Ji Z."/>
            <person name="Zhao W."/>
            <person name="Sun Y."/>
            <person name="Zhang Z."/>
            <person name="Bao J."/>
            <person name="Han Y."/>
            <person name="Dong L."/>
            <person name="Ji J."/>
            <person name="Chen P."/>
            <person name="Wu S."/>
            <person name="Liu J."/>
            <person name="Xiao Y."/>
            <person name="Bu D."/>
            <person name="Tan J."/>
            <person name="Yang L."/>
            <person name="Ye C."/>
            <person name="Zhang J."/>
            <person name="Xu J."/>
            <person name="Zhou Y."/>
            <person name="Yu Y."/>
            <person name="Zhang B."/>
            <person name="Zhuang S."/>
            <person name="Wei H."/>
            <person name="Liu B."/>
            <person name="Lei M."/>
            <person name="Yu H."/>
            <person name="Li Y."/>
            <person name="Xu H."/>
            <person name="Wei S."/>
            <person name="He X."/>
            <person name="Fang L."/>
            <person name="Zhang Z."/>
            <person name="Zhang Y."/>
            <person name="Huang X."/>
            <person name="Su Z."/>
            <person name="Tong W."/>
            <person name="Li J."/>
            <person name="Tong Z."/>
            <person name="Li S."/>
            <person name="Ye J."/>
            <person name="Wang L."/>
            <person name="Fang L."/>
            <person name="Lei T."/>
            <person name="Chen C."/>
            <person name="Chen H."/>
            <person name="Xu Z."/>
            <person name="Li H."/>
            <person name="Huang H."/>
            <person name="Zhang F."/>
            <person name="Xu H."/>
            <person name="Li N."/>
            <person name="Zhao C."/>
            <person name="Li S."/>
            <person name="Dong L."/>
            <person name="Huang Y."/>
            <person name="Li L."/>
            <person name="Xi Y."/>
            <person name="Qi Q."/>
            <person name="Li W."/>
            <person name="Zhang B."/>
            <person name="Hu W."/>
            <person name="Zhang Y."/>
            <person name="Tian X."/>
            <person name="Jiao Y."/>
            <person name="Liang X."/>
            <person name="Jin J."/>
            <person name="Gao L."/>
            <person name="Zheng W."/>
            <person name="Hao B."/>
            <person name="Liu S."/>
            <person name="Wang W."/>
            <person name="Yuan L."/>
            <person name="Cao M."/>
            <person name="McDermott J."/>
            <person name="Samudrala R."/>
            <person name="Wang J."/>
            <person name="Wong G.K."/>
            <person name="Yang H."/>
        </authorList>
    </citation>
    <scope>NUCLEOTIDE SEQUENCE [LARGE SCALE GENOMIC DNA]</scope>
</reference>
<reference evidence="12" key="2">
    <citation type="submission" date="2008-12" db="EMBL/GenBank/DDBJ databases">
        <title>Improved gene annotation of the rice (Oryza sativa) genomes.</title>
        <authorList>
            <person name="Wang J."/>
            <person name="Li R."/>
            <person name="Fan W."/>
            <person name="Huang Q."/>
            <person name="Zhang J."/>
            <person name="Zhou Y."/>
            <person name="Hu Y."/>
            <person name="Zi S."/>
            <person name="Li J."/>
            <person name="Ni P."/>
            <person name="Zheng H."/>
            <person name="Zhang Y."/>
            <person name="Zhao M."/>
            <person name="Hao Q."/>
            <person name="McDermott J."/>
            <person name="Samudrala R."/>
            <person name="Kristiansen K."/>
            <person name="Wong G.K.-S."/>
        </authorList>
    </citation>
    <scope>NUCLEOTIDE SEQUENCE</scope>
</reference>
<accession>B9F579</accession>
<feature type="compositionally biased region" description="Basic and acidic residues" evidence="8">
    <location>
        <begin position="959"/>
        <end position="970"/>
    </location>
</feature>
<keyword evidence="2" id="KW-0433">Leucine-rich repeat</keyword>
<dbReference type="InterPro" id="IPR002182">
    <property type="entry name" value="NB-ARC"/>
</dbReference>
<evidence type="ECO:0000313" key="12">
    <source>
        <dbReference type="EMBL" id="EEE56810.1"/>
    </source>
</evidence>